<gene>
    <name evidence="1" type="ORF">MU1_23690</name>
</gene>
<proteinExistence type="predicted"/>
<sequence>MILKSPFMFVTDEHALKLCLDISKKMMEDFNVTYDESIERINRHWSHVDEINEESIVFHETAEFWAYDIYYGMSSRWWNRIGDKTLRPVPIE</sequence>
<evidence type="ECO:0000313" key="1">
    <source>
        <dbReference type="EMBL" id="GLX68024.1"/>
    </source>
</evidence>
<dbReference type="EMBL" id="BSSQ01000010">
    <property type="protein sequence ID" value="GLX68024.1"/>
    <property type="molecule type" value="Genomic_DNA"/>
</dbReference>
<name>A0ABQ6GAR0_9BACL</name>
<accession>A0ABQ6GAR0</accession>
<comment type="caution">
    <text evidence="1">The sequence shown here is derived from an EMBL/GenBank/DDBJ whole genome shotgun (WGS) entry which is preliminary data.</text>
</comment>
<dbReference type="Proteomes" id="UP001157114">
    <property type="component" value="Unassembled WGS sequence"/>
</dbReference>
<evidence type="ECO:0000313" key="2">
    <source>
        <dbReference type="Proteomes" id="UP001157114"/>
    </source>
</evidence>
<protein>
    <submittedName>
        <fullName evidence="1">Uncharacterized protein</fullName>
    </submittedName>
</protein>
<dbReference type="RefSeq" id="WP_284238776.1">
    <property type="nucleotide sequence ID" value="NZ_BSSQ01000010.1"/>
</dbReference>
<keyword evidence="2" id="KW-1185">Reference proteome</keyword>
<reference evidence="1 2" key="1">
    <citation type="submission" date="2023-03" db="EMBL/GenBank/DDBJ databases">
        <title>Draft genome sequence of the bacteria which degrade cell wall of Tricholomamatutake.</title>
        <authorList>
            <person name="Konishi Y."/>
            <person name="Fukuta Y."/>
            <person name="Shirasaka N."/>
        </authorList>
    </citation>
    <scope>NUCLEOTIDE SEQUENCE [LARGE SCALE GENOMIC DNA]</scope>
    <source>
        <strain evidence="2">mu1</strain>
    </source>
</reference>
<organism evidence="1 2">
    <name type="scientific">Paenibacillus glycanilyticus</name>
    <dbReference type="NCBI Taxonomy" id="126569"/>
    <lineage>
        <taxon>Bacteria</taxon>
        <taxon>Bacillati</taxon>
        <taxon>Bacillota</taxon>
        <taxon>Bacilli</taxon>
        <taxon>Bacillales</taxon>
        <taxon>Paenibacillaceae</taxon>
        <taxon>Paenibacillus</taxon>
    </lineage>
</organism>